<comment type="caution">
    <text evidence="2">The sequence shown here is derived from an EMBL/GenBank/DDBJ whole genome shotgun (WGS) entry which is preliminary data.</text>
</comment>
<dbReference type="Proteomes" id="UP000289022">
    <property type="component" value="Unassembled WGS sequence"/>
</dbReference>
<feature type="region of interest" description="Disordered" evidence="1">
    <location>
        <begin position="1"/>
        <end position="21"/>
    </location>
</feature>
<reference evidence="2 3" key="1">
    <citation type="submission" date="2018-11" db="EMBL/GenBank/DDBJ databases">
        <title>Genetic determinants and prediction of antibiotic resistance phenotypes in Helicobacter pylori.</title>
        <authorList>
            <person name="Wagner K."/>
        </authorList>
    </citation>
    <scope>NUCLEOTIDE SEQUENCE [LARGE SCALE GENOMIC DNA]</scope>
    <source>
        <strain evidence="2 3">ZH70</strain>
    </source>
</reference>
<gene>
    <name evidence="2" type="ORF">EC518_02155</name>
</gene>
<dbReference type="AlphaFoldDB" id="A0A438XY85"/>
<evidence type="ECO:0000313" key="3">
    <source>
        <dbReference type="Proteomes" id="UP000289022"/>
    </source>
</evidence>
<organism evidence="2 3">
    <name type="scientific">Helicobacter pylori</name>
    <name type="common">Campylobacter pylori</name>
    <dbReference type="NCBI Taxonomy" id="210"/>
    <lineage>
        <taxon>Bacteria</taxon>
        <taxon>Pseudomonadati</taxon>
        <taxon>Campylobacterota</taxon>
        <taxon>Epsilonproteobacteria</taxon>
        <taxon>Campylobacterales</taxon>
        <taxon>Helicobacteraceae</taxon>
        <taxon>Helicobacter</taxon>
    </lineage>
</organism>
<proteinExistence type="predicted"/>
<evidence type="ECO:0000313" key="2">
    <source>
        <dbReference type="EMBL" id="RVZ42929.1"/>
    </source>
</evidence>
<sequence length="187" mass="21462">MRSVAKHSYSETKKDKIKRDNKSKSARFGFSTYESIARTYKATEQKDIIANSVLAKLKANLIENGQRKIRGTRGGWENWSKWVPGYSYDLNASFTMDSVLDNTYKPKPLKTNQFDTNAGYCSINEQDLLNQFINVSTKLSHDTLLAIRQTENIDLVYALIKDTTYNSLNKCYDFIFEIDKAVRISIS</sequence>
<accession>A0A438XY85</accession>
<dbReference type="EMBL" id="RJGP01000051">
    <property type="protein sequence ID" value="RVZ42929.1"/>
    <property type="molecule type" value="Genomic_DNA"/>
</dbReference>
<protein>
    <submittedName>
        <fullName evidence="2">Uncharacterized protein</fullName>
    </submittedName>
</protein>
<feature type="compositionally biased region" description="Basic and acidic residues" evidence="1">
    <location>
        <begin position="8"/>
        <end position="21"/>
    </location>
</feature>
<name>A0A438XY85_HELPX</name>
<evidence type="ECO:0000256" key="1">
    <source>
        <dbReference type="SAM" id="MobiDB-lite"/>
    </source>
</evidence>